<sequence>MWRNHTKTERLTTSVIERTLHHVVFFRFDYRKQRIVMRDYS</sequence>
<keyword evidence="2" id="KW-1185">Reference proteome</keyword>
<proteinExistence type="predicted"/>
<gene>
    <name evidence="1" type="ORF">ACFOY7_10220</name>
</gene>
<name>A0ABV8WUM8_9BACI</name>
<protein>
    <submittedName>
        <fullName evidence="1">Uncharacterized protein</fullName>
    </submittedName>
</protein>
<dbReference type="RefSeq" id="WP_390251946.1">
    <property type="nucleotide sequence ID" value="NZ_JBHSDT010000004.1"/>
</dbReference>
<organism evidence="1 2">
    <name type="scientific">Gracilibacillus xinjiangensis</name>
    <dbReference type="NCBI Taxonomy" id="1193282"/>
    <lineage>
        <taxon>Bacteria</taxon>
        <taxon>Bacillati</taxon>
        <taxon>Bacillota</taxon>
        <taxon>Bacilli</taxon>
        <taxon>Bacillales</taxon>
        <taxon>Bacillaceae</taxon>
        <taxon>Gracilibacillus</taxon>
    </lineage>
</organism>
<dbReference type="Proteomes" id="UP001595882">
    <property type="component" value="Unassembled WGS sequence"/>
</dbReference>
<comment type="caution">
    <text evidence="1">The sequence shown here is derived from an EMBL/GenBank/DDBJ whole genome shotgun (WGS) entry which is preliminary data.</text>
</comment>
<evidence type="ECO:0000313" key="1">
    <source>
        <dbReference type="EMBL" id="MFC4403455.1"/>
    </source>
</evidence>
<evidence type="ECO:0000313" key="2">
    <source>
        <dbReference type="Proteomes" id="UP001595882"/>
    </source>
</evidence>
<accession>A0ABV8WUM8</accession>
<reference evidence="2" key="1">
    <citation type="journal article" date="2019" name="Int. J. Syst. Evol. Microbiol.">
        <title>The Global Catalogue of Microorganisms (GCM) 10K type strain sequencing project: providing services to taxonomists for standard genome sequencing and annotation.</title>
        <authorList>
            <consortium name="The Broad Institute Genomics Platform"/>
            <consortium name="The Broad Institute Genome Sequencing Center for Infectious Disease"/>
            <person name="Wu L."/>
            <person name="Ma J."/>
        </authorList>
    </citation>
    <scope>NUCLEOTIDE SEQUENCE [LARGE SCALE GENOMIC DNA]</scope>
    <source>
        <strain evidence="2">CCUG 37865</strain>
    </source>
</reference>
<dbReference type="EMBL" id="JBHSDT010000004">
    <property type="protein sequence ID" value="MFC4403455.1"/>
    <property type="molecule type" value="Genomic_DNA"/>
</dbReference>